<dbReference type="SUPFAM" id="SSF52540">
    <property type="entry name" value="P-loop containing nucleoside triphosphate hydrolases"/>
    <property type="match status" value="1"/>
</dbReference>
<keyword evidence="5 17" id="KW-0812">Transmembrane</keyword>
<evidence type="ECO:0000256" key="16">
    <source>
        <dbReference type="SAM" id="MobiDB-lite"/>
    </source>
</evidence>
<evidence type="ECO:0000256" key="9">
    <source>
        <dbReference type="ARBA" id="ARBA00023134"/>
    </source>
</evidence>
<dbReference type="GO" id="GO:0046540">
    <property type="term" value="C:U4/U6 x U5 tri-snRNP complex"/>
    <property type="evidence" value="ECO:0007669"/>
    <property type="project" value="TreeGrafter"/>
</dbReference>
<dbReference type="CDD" id="cd01683">
    <property type="entry name" value="EF2_IV_snRNP"/>
    <property type="match status" value="1"/>
</dbReference>
<keyword evidence="7" id="KW-0256">Endoplasmic reticulum</keyword>
<dbReference type="Gene3D" id="3.30.230.10">
    <property type="match status" value="1"/>
</dbReference>
<evidence type="ECO:0000313" key="19">
    <source>
        <dbReference type="EMBL" id="KJA28578.1"/>
    </source>
</evidence>
<evidence type="ECO:0000256" key="5">
    <source>
        <dbReference type="ARBA" id="ARBA00022692"/>
    </source>
</evidence>
<dbReference type="SUPFAM" id="SSF49899">
    <property type="entry name" value="Concanavalin A-like lectins/glucanases"/>
    <property type="match status" value="1"/>
</dbReference>
<dbReference type="SUPFAM" id="SSF54211">
    <property type="entry name" value="Ribosomal protein S5 domain 2-like"/>
    <property type="match status" value="1"/>
</dbReference>
<dbReference type="FunFam" id="3.30.230.10:FF:000009">
    <property type="entry name" value="116 kDa U5 small nuclear ribonucleoprotein component"/>
    <property type="match status" value="1"/>
</dbReference>
<proteinExistence type="inferred from homology"/>
<evidence type="ECO:0000256" key="14">
    <source>
        <dbReference type="ARBA" id="ARBA00040224"/>
    </source>
</evidence>
<dbReference type="GO" id="GO:0005829">
    <property type="term" value="C:cytosol"/>
    <property type="evidence" value="ECO:0007669"/>
    <property type="project" value="TreeGrafter"/>
</dbReference>
<reference evidence="20" key="1">
    <citation type="submission" date="2014-04" db="EMBL/GenBank/DDBJ databases">
        <title>Evolutionary Origins and Diversification of the Mycorrhizal Mutualists.</title>
        <authorList>
            <consortium name="DOE Joint Genome Institute"/>
            <consortium name="Mycorrhizal Genomics Consortium"/>
            <person name="Kohler A."/>
            <person name="Kuo A."/>
            <person name="Nagy L.G."/>
            <person name="Floudas D."/>
            <person name="Copeland A."/>
            <person name="Barry K.W."/>
            <person name="Cichocki N."/>
            <person name="Veneault-Fourrey C."/>
            <person name="LaButti K."/>
            <person name="Lindquist E.A."/>
            <person name="Lipzen A."/>
            <person name="Lundell T."/>
            <person name="Morin E."/>
            <person name="Murat C."/>
            <person name="Riley R."/>
            <person name="Ohm R."/>
            <person name="Sun H."/>
            <person name="Tunlid A."/>
            <person name="Henrissat B."/>
            <person name="Grigoriev I.V."/>
            <person name="Hibbett D.S."/>
            <person name="Martin F."/>
        </authorList>
    </citation>
    <scope>NUCLEOTIDE SEQUENCE [LARGE SCALE GENOMIC DNA]</scope>
    <source>
        <strain evidence="20">FD-334 SS-4</strain>
    </source>
</reference>
<dbReference type="InterPro" id="IPR005225">
    <property type="entry name" value="Small_GTP-bd"/>
</dbReference>
<dbReference type="Gene3D" id="3.40.50.300">
    <property type="entry name" value="P-loop containing nucleotide triphosphate hydrolases"/>
    <property type="match status" value="1"/>
</dbReference>
<dbReference type="InterPro" id="IPR027417">
    <property type="entry name" value="P-loop_NTPase"/>
</dbReference>
<dbReference type="PANTHER" id="PTHR42908">
    <property type="entry name" value="TRANSLATION ELONGATION FACTOR-RELATED"/>
    <property type="match status" value="1"/>
</dbReference>
<dbReference type="InterPro" id="IPR035655">
    <property type="entry name" value="U5-116kDa_C"/>
</dbReference>
<evidence type="ECO:0000256" key="2">
    <source>
        <dbReference type="ARBA" id="ARBA00004389"/>
    </source>
</evidence>
<sequence length="1479" mass="164261">MASFEDYDEFGNYIGADLDSDDEEDVPQQQFQQGTAPVDAPLEGYDDMPTDEAYDMALMEVDDEPSRRAVVLHEEKQYYPSAADVYGPGVETLVQEEDAQPLSEPIIAPIKVRKWTVEEKDMPETRFDKGYLLNMTAFPEMIRNVAVVGHLHHGKTALMDMLVFETHKLIWDADKPTRYTDTHILSREREISVKSSPMSLVLSNTAGKSHLIHFIDTPGHINFVDEVASAVRLVDGIVLVVDVVEGLMVGTEFVLRHALQEGVKITLVVNKIDRLILELRIKPADAFYKIKHTIEEINSFISAIDPNPDLRLSPENGNVAFASTDMGWCFTLRSFAKMYADSYGSFDVNSFADRLWGDIYFNEETRGFTRKAADPESNRTFVHFILNPLYKLYSHVLSEETDDLRKTLASLSIQLKPVMYKMDVRPLLKAVLDQFFGKSTGLVDVIVEHIPSPIEGAAHKVESTYLGPQTSELAISMKGCDPDGPVMVQVSKLYHTTDAQSFRAFGRVISGTLRKGMDIKVLGEGYSPEDEEDMMRATVDDLWISESRYFIPADEIPAGNLVLIGGVDASISKTATLAGLNVEDELHIFRPIKHMTQSVLKIAIEPIAPSELPKMLAGLRSVNKSYPLVATKVEESGEHVLIGTGELYLDCVMHDLRRLFSEIEIKVSDPVTKFCETVLETSALKCYADTPNKKNKLTMIAEPLERGIAEDIERGRVNMRMTAKERGGFFQEKYEWDLLASRSIWAFGPDENGPNILLDDTLPSQVDKKLLGTVKEHIKQGFQWGAREGPLCDEPMRNVKFRVLDASLAQEPIFRGGGQIVPTARRVCYSSFLMATPRLMEPVYYVEVQAPADCISAVYTVLARRRGHVTQDIPKAGSPLYTVKALIPVIDANGFETDLRTATQGQAFCLQVFDHWSIVPGDPTDSTIKLRPLEPASGQALARDLVLKTRRRKGLGDQIAVSKYLDDEFVVTLSFLALAASGALAQSSDSAPKPTFTPSAIKGSFVEQFTEDWSERWTPSEATKKTPVGSETFSYVGKWEVEDPSISVIEGDKGLVAKSKAAHHAISAPFAKPVDFKDKPLVVQYEVKYQQGGNCGGGYVKLLEDGFQTSGKEFSDTTPWVVMFGPDLTCPGTKVHFIFRHKSPKTGETEEKHLKVPPRPTIEKLTNLYTLIVNPDNTFEILINGESEKKGSLLEDFEPAVNPAKEIDDPEDFKPADWVDESMIADPEAVKPADWDEDAPFEIVDEDAVKPEGWLDDEPLTIPDPDATKPEEWDDEEDGDWIAPTISNSKCAEAAGCGEWKRPYKSNPNYKGKWIAPQIANPAYKGPWAPRKIDNPAYFEDLTPVKSLNKIGGIGIELWTMTEDILFDNIYVGHSPEDAKALAVETFEVKKPLEVENSKPAVVDDDEEDTITFKADPISFIRTRVIAFIEAAKLDPLLAFKTQPETGAALVGALFTLFGMLGALVSIIGGAQKPVVTKV</sequence>
<dbReference type="SUPFAM" id="SSF63887">
    <property type="entry name" value="P-domain of calnexin/calreticulin"/>
    <property type="match status" value="1"/>
</dbReference>
<dbReference type="GO" id="GO:0000398">
    <property type="term" value="P:mRNA splicing, via spliceosome"/>
    <property type="evidence" value="ECO:0007669"/>
    <property type="project" value="TreeGrafter"/>
</dbReference>
<dbReference type="InterPro" id="IPR044121">
    <property type="entry name" value="Snu114_GTP-bd"/>
</dbReference>
<feature type="region of interest" description="Disordered" evidence="16">
    <location>
        <begin position="1252"/>
        <end position="1282"/>
    </location>
</feature>
<evidence type="ECO:0000256" key="1">
    <source>
        <dbReference type="ARBA" id="ARBA00004123"/>
    </source>
</evidence>
<accession>A0A0D2MX21</accession>
<dbReference type="PROSITE" id="PS00803">
    <property type="entry name" value="CALRETICULIN_1"/>
    <property type="match status" value="1"/>
</dbReference>
<evidence type="ECO:0000256" key="3">
    <source>
        <dbReference type="ARBA" id="ARBA00010983"/>
    </source>
</evidence>
<dbReference type="PROSITE" id="PS51722">
    <property type="entry name" value="G_TR_2"/>
    <property type="match status" value="1"/>
</dbReference>
<dbReference type="Gene3D" id="2.40.30.10">
    <property type="entry name" value="Translation factors"/>
    <property type="match status" value="1"/>
</dbReference>
<dbReference type="STRING" id="945553.A0A0D2MX21"/>
<keyword evidence="8 17" id="KW-1133">Transmembrane helix</keyword>
<keyword evidence="4" id="KW-0507">mRNA processing</keyword>
<dbReference type="PRINTS" id="PR00626">
    <property type="entry name" value="CALRETICULIN"/>
</dbReference>
<dbReference type="InterPro" id="IPR031950">
    <property type="entry name" value="EFTUD2_N"/>
</dbReference>
<comment type="function">
    <text evidence="15">Component of the U5 snRNP complex required for pre-mRNA splicing. Binds GTP.</text>
</comment>
<dbReference type="Gene3D" id="3.30.70.240">
    <property type="match status" value="1"/>
</dbReference>
<dbReference type="CDD" id="cd04167">
    <property type="entry name" value="Snu114p"/>
    <property type="match status" value="1"/>
</dbReference>
<evidence type="ECO:0000256" key="7">
    <source>
        <dbReference type="ARBA" id="ARBA00022824"/>
    </source>
</evidence>
<evidence type="ECO:0000259" key="18">
    <source>
        <dbReference type="PROSITE" id="PS51722"/>
    </source>
</evidence>
<dbReference type="Gene3D" id="3.90.1430.10">
    <property type="entry name" value="Yeast translation eEF2 (G' domain)"/>
    <property type="match status" value="1"/>
</dbReference>
<dbReference type="Proteomes" id="UP000054270">
    <property type="component" value="Unassembled WGS sequence"/>
</dbReference>
<name>A0A0D2MX21_HYPSF</name>
<dbReference type="SUPFAM" id="SSF54980">
    <property type="entry name" value="EF-G C-terminal domain-like"/>
    <property type="match status" value="2"/>
</dbReference>
<dbReference type="FunFam" id="2.10.250.10:FF:000001">
    <property type="entry name" value="Calnexin homolog"/>
    <property type="match status" value="1"/>
</dbReference>
<dbReference type="GO" id="GO:0006457">
    <property type="term" value="P:protein folding"/>
    <property type="evidence" value="ECO:0007669"/>
    <property type="project" value="InterPro"/>
</dbReference>
<feature type="transmembrane region" description="Helical" evidence="17">
    <location>
        <begin position="1448"/>
        <end position="1471"/>
    </location>
</feature>
<evidence type="ECO:0000256" key="17">
    <source>
        <dbReference type="SAM" id="Phobius"/>
    </source>
</evidence>
<gene>
    <name evidence="19" type="ORF">HYPSUDRAFT_129466</name>
</gene>
<evidence type="ECO:0000256" key="8">
    <source>
        <dbReference type="ARBA" id="ARBA00022989"/>
    </source>
</evidence>
<dbReference type="FunFam" id="3.30.70.240:FF:000004">
    <property type="entry name" value="116 kDa U5 small nuclear ribonucleoprotein"/>
    <property type="match status" value="1"/>
</dbReference>
<keyword evidence="9" id="KW-0342">GTP-binding</keyword>
<dbReference type="NCBIfam" id="TIGR00231">
    <property type="entry name" value="small_GTP"/>
    <property type="match status" value="1"/>
</dbReference>
<dbReference type="FunFam" id="3.40.50.300:FF:000646">
    <property type="entry name" value="U5 small nuclear ribonucleoprotein component"/>
    <property type="match status" value="1"/>
</dbReference>
<dbReference type="GO" id="GO:0005509">
    <property type="term" value="F:calcium ion binding"/>
    <property type="evidence" value="ECO:0007669"/>
    <property type="project" value="InterPro"/>
</dbReference>
<dbReference type="GO" id="GO:0000974">
    <property type="term" value="C:Prp19 complex"/>
    <property type="evidence" value="ECO:0007669"/>
    <property type="project" value="UniProtKB-ARBA"/>
</dbReference>
<dbReference type="Gene3D" id="2.10.250.10">
    <property type="entry name" value="Calreticulin/calnexin, P domain"/>
    <property type="match status" value="1"/>
</dbReference>
<evidence type="ECO:0000256" key="4">
    <source>
        <dbReference type="ARBA" id="ARBA00022664"/>
    </source>
</evidence>
<dbReference type="FunFam" id="2.60.120.200:FF:000011">
    <property type="entry name" value="Probable calnexin"/>
    <property type="match status" value="1"/>
</dbReference>
<dbReference type="InterPro" id="IPR000795">
    <property type="entry name" value="T_Tr_GTP-bd_dom"/>
</dbReference>
<evidence type="ECO:0000313" key="20">
    <source>
        <dbReference type="Proteomes" id="UP000054270"/>
    </source>
</evidence>
<dbReference type="InterPro" id="IPR035647">
    <property type="entry name" value="EFG_III/V"/>
</dbReference>
<keyword evidence="6" id="KW-0547">Nucleotide-binding</keyword>
<keyword evidence="10 17" id="KW-0472">Membrane</keyword>
<evidence type="ECO:0000256" key="6">
    <source>
        <dbReference type="ARBA" id="ARBA00022741"/>
    </source>
</evidence>
<dbReference type="OrthoDB" id="364892at2759"/>
<comment type="subcellular location">
    <subcellularLocation>
        <location evidence="2">Endoplasmic reticulum membrane</location>
        <topology evidence="2">Single-pass membrane protein</topology>
    </subcellularLocation>
    <subcellularLocation>
        <location evidence="1">Nucleus</location>
    </subcellularLocation>
</comment>
<dbReference type="InterPro" id="IPR018124">
    <property type="entry name" value="Calret/calnex_CS"/>
</dbReference>
<dbReference type="Pfam" id="PF16004">
    <property type="entry name" value="EFTUD2"/>
    <property type="match status" value="1"/>
</dbReference>
<dbReference type="Gene3D" id="3.30.70.870">
    <property type="entry name" value="Elongation Factor G (Translational Gtpase), domain 3"/>
    <property type="match status" value="1"/>
</dbReference>
<dbReference type="SMART" id="SM00889">
    <property type="entry name" value="EFG_IV"/>
    <property type="match status" value="1"/>
</dbReference>
<dbReference type="Pfam" id="PF00679">
    <property type="entry name" value="EFG_C"/>
    <property type="match status" value="1"/>
</dbReference>
<dbReference type="GO" id="GO:0005789">
    <property type="term" value="C:endoplasmic reticulum membrane"/>
    <property type="evidence" value="ECO:0007669"/>
    <property type="project" value="UniProtKB-SubCell"/>
</dbReference>
<keyword evidence="12" id="KW-0508">mRNA splicing</keyword>
<dbReference type="FunFam" id="2.40.30.10:FF:000029">
    <property type="entry name" value="116 kDa U5 small nuclear ribonucleoprotein component"/>
    <property type="match status" value="1"/>
</dbReference>
<evidence type="ECO:0000256" key="10">
    <source>
        <dbReference type="ARBA" id="ARBA00023136"/>
    </source>
</evidence>
<keyword evidence="11" id="KW-0143">Chaperone</keyword>
<feature type="region of interest" description="Disordered" evidence="16">
    <location>
        <begin position="12"/>
        <end position="47"/>
    </location>
</feature>
<dbReference type="InterPro" id="IPR001580">
    <property type="entry name" value="Calret/calnex"/>
</dbReference>
<evidence type="ECO:0000256" key="12">
    <source>
        <dbReference type="ARBA" id="ARBA00023187"/>
    </source>
</evidence>
<dbReference type="Gene3D" id="2.60.120.200">
    <property type="match status" value="1"/>
</dbReference>
<dbReference type="GO" id="GO:0051082">
    <property type="term" value="F:unfolded protein binding"/>
    <property type="evidence" value="ECO:0007669"/>
    <property type="project" value="InterPro"/>
</dbReference>
<dbReference type="SUPFAM" id="SSF50447">
    <property type="entry name" value="Translation proteins"/>
    <property type="match status" value="1"/>
</dbReference>
<organism evidence="19 20">
    <name type="scientific">Hypholoma sublateritium (strain FD-334 SS-4)</name>
    <dbReference type="NCBI Taxonomy" id="945553"/>
    <lineage>
        <taxon>Eukaryota</taxon>
        <taxon>Fungi</taxon>
        <taxon>Dikarya</taxon>
        <taxon>Basidiomycota</taxon>
        <taxon>Agaricomycotina</taxon>
        <taxon>Agaricomycetes</taxon>
        <taxon>Agaricomycetidae</taxon>
        <taxon>Agaricales</taxon>
        <taxon>Agaricineae</taxon>
        <taxon>Strophariaceae</taxon>
        <taxon>Hypholoma</taxon>
    </lineage>
</organism>
<dbReference type="CDD" id="cd04098">
    <property type="entry name" value="eEF2_C_snRNP"/>
    <property type="match status" value="1"/>
</dbReference>
<evidence type="ECO:0000256" key="13">
    <source>
        <dbReference type="ARBA" id="ARBA00023242"/>
    </source>
</evidence>
<keyword evidence="20" id="KW-1185">Reference proteome</keyword>
<dbReference type="InterPro" id="IPR014721">
    <property type="entry name" value="Ribsml_uS5_D2-typ_fold_subgr"/>
</dbReference>
<dbReference type="EMBL" id="KN817521">
    <property type="protein sequence ID" value="KJA28578.1"/>
    <property type="molecule type" value="Genomic_DNA"/>
</dbReference>
<dbReference type="InterPro" id="IPR013320">
    <property type="entry name" value="ConA-like_dom_sf"/>
</dbReference>
<dbReference type="InterPro" id="IPR004161">
    <property type="entry name" value="EFTu-like_2"/>
</dbReference>
<comment type="similarity">
    <text evidence="3">Belongs to the calreticulin family.</text>
</comment>
<evidence type="ECO:0000256" key="15">
    <source>
        <dbReference type="ARBA" id="ARBA00055641"/>
    </source>
</evidence>
<dbReference type="InterPro" id="IPR020568">
    <property type="entry name" value="Ribosomal_Su5_D2-typ_SF"/>
</dbReference>
<dbReference type="SMART" id="SM00838">
    <property type="entry name" value="EFG_C"/>
    <property type="match status" value="1"/>
</dbReference>
<dbReference type="InterPro" id="IPR009000">
    <property type="entry name" value="Transl_B-barrel_sf"/>
</dbReference>
<dbReference type="CDD" id="cd04090">
    <property type="entry name" value="EF2_II_snRNP"/>
    <property type="match status" value="1"/>
</dbReference>
<feature type="domain" description="Tr-type G" evidence="18">
    <location>
        <begin position="140"/>
        <end position="454"/>
    </location>
</feature>
<keyword evidence="13" id="KW-0539">Nucleus</keyword>
<dbReference type="GO" id="GO:0005525">
    <property type="term" value="F:GTP binding"/>
    <property type="evidence" value="ECO:0007669"/>
    <property type="project" value="UniProtKB-KW"/>
</dbReference>
<dbReference type="GO" id="GO:0030623">
    <property type="term" value="F:U5 snRNA binding"/>
    <property type="evidence" value="ECO:0007669"/>
    <property type="project" value="TreeGrafter"/>
</dbReference>
<protein>
    <recommendedName>
        <fullName evidence="14">Calnexin</fullName>
    </recommendedName>
</protein>
<dbReference type="OMA" id="YIFRPIR"/>
<dbReference type="InterPro" id="IPR009033">
    <property type="entry name" value="Calreticulin/calnexin_P_dom_sf"/>
</dbReference>
<dbReference type="InterPro" id="IPR005517">
    <property type="entry name" value="Transl_elong_EFG/EF2_IV"/>
</dbReference>
<dbReference type="FunFam" id="3.90.1430.10:FF:000001">
    <property type="entry name" value="116 kDa U5 small nuclear ribonucleoprotein component"/>
    <property type="match status" value="1"/>
</dbReference>
<dbReference type="FunFam" id="3.30.70.870:FF:000002">
    <property type="entry name" value="Translation elongation factor 2"/>
    <property type="match status" value="1"/>
</dbReference>
<dbReference type="GO" id="GO:0003924">
    <property type="term" value="F:GTPase activity"/>
    <property type="evidence" value="ECO:0007669"/>
    <property type="project" value="InterPro"/>
</dbReference>
<dbReference type="PANTHER" id="PTHR42908:SF6">
    <property type="entry name" value="116 KDA U5 SMALL NUCLEAR RIBONUCLEOPROTEIN COMPONENT"/>
    <property type="match status" value="1"/>
</dbReference>
<dbReference type="GO" id="GO:0005682">
    <property type="term" value="C:U5 snRNP"/>
    <property type="evidence" value="ECO:0007669"/>
    <property type="project" value="UniProtKB-ARBA"/>
</dbReference>
<dbReference type="GO" id="GO:0071007">
    <property type="term" value="C:U2-type catalytic step 2 spliceosome"/>
    <property type="evidence" value="ECO:0007669"/>
    <property type="project" value="TreeGrafter"/>
</dbReference>
<dbReference type="Pfam" id="PF03144">
    <property type="entry name" value="GTP_EFTU_D2"/>
    <property type="match status" value="1"/>
</dbReference>
<dbReference type="Pfam" id="PF03764">
    <property type="entry name" value="EFG_IV"/>
    <property type="match status" value="1"/>
</dbReference>
<evidence type="ECO:0000256" key="11">
    <source>
        <dbReference type="ARBA" id="ARBA00023186"/>
    </source>
</evidence>
<dbReference type="InterPro" id="IPR000640">
    <property type="entry name" value="EFG_V-like"/>
</dbReference>
<dbReference type="Pfam" id="PF00262">
    <property type="entry name" value="Calreticulin"/>
    <property type="match status" value="1"/>
</dbReference>
<dbReference type="Pfam" id="PF00009">
    <property type="entry name" value="GTP_EFTU"/>
    <property type="match status" value="1"/>
</dbReference>